<accession>A0ABX8CPL5</accession>
<reference evidence="1 2" key="1">
    <citation type="submission" date="2021-04" db="EMBL/GenBank/DDBJ databases">
        <title>Nocardia tengchongensis.</title>
        <authorList>
            <person name="Zhuang k."/>
            <person name="Ran Y."/>
            <person name="Li W."/>
        </authorList>
    </citation>
    <scope>NUCLEOTIDE SEQUENCE [LARGE SCALE GENOMIC DNA]</scope>
    <source>
        <strain evidence="1 2">CFH S0057</strain>
    </source>
</reference>
<dbReference type="EMBL" id="CP074371">
    <property type="protein sequence ID" value="QVI21387.1"/>
    <property type="molecule type" value="Genomic_DNA"/>
</dbReference>
<gene>
    <name evidence="1" type="ORF">KHQ06_36420</name>
</gene>
<organism evidence="1 2">
    <name type="scientific">Nocardia tengchongensis</name>
    <dbReference type="NCBI Taxonomy" id="2055889"/>
    <lineage>
        <taxon>Bacteria</taxon>
        <taxon>Bacillati</taxon>
        <taxon>Actinomycetota</taxon>
        <taxon>Actinomycetes</taxon>
        <taxon>Mycobacteriales</taxon>
        <taxon>Nocardiaceae</taxon>
        <taxon>Nocardia</taxon>
    </lineage>
</organism>
<proteinExistence type="predicted"/>
<protein>
    <submittedName>
        <fullName evidence="1">Uncharacterized protein</fullName>
    </submittedName>
</protein>
<evidence type="ECO:0000313" key="1">
    <source>
        <dbReference type="EMBL" id="QVI21387.1"/>
    </source>
</evidence>
<sequence length="181" mass="20368">MILDDSDQATALGYHDLTPDGLPQGKVFAHSDIKFGYTWTVTASHELLEMLGDPDINLAAYLYTGTTLNRLYAYEVADACEADRYGYQIDGVLVSDFVFPSWFESFRKQGGTQFDFGGHITAPFELLPGGYIGVFDIRSGSGWHQLTAESTPLHYSMRARVGSRRERRRTPRDQWLLSEIS</sequence>
<keyword evidence="2" id="KW-1185">Reference proteome</keyword>
<dbReference type="Proteomes" id="UP000683310">
    <property type="component" value="Chromosome"/>
</dbReference>
<name>A0ABX8CPL5_9NOCA</name>
<evidence type="ECO:0000313" key="2">
    <source>
        <dbReference type="Proteomes" id="UP000683310"/>
    </source>
</evidence>